<keyword evidence="4" id="KW-1185">Reference proteome</keyword>
<dbReference type="OrthoDB" id="1666452at2759"/>
<dbReference type="PANTHER" id="PTHR34366">
    <property type="entry name" value="OS07G0289901 PROTEIN-RELATED"/>
    <property type="match status" value="1"/>
</dbReference>
<organism evidence="3 4">
    <name type="scientific">Colocasia esculenta</name>
    <name type="common">Wild taro</name>
    <name type="synonym">Arum esculentum</name>
    <dbReference type="NCBI Taxonomy" id="4460"/>
    <lineage>
        <taxon>Eukaryota</taxon>
        <taxon>Viridiplantae</taxon>
        <taxon>Streptophyta</taxon>
        <taxon>Embryophyta</taxon>
        <taxon>Tracheophyta</taxon>
        <taxon>Spermatophyta</taxon>
        <taxon>Magnoliopsida</taxon>
        <taxon>Liliopsida</taxon>
        <taxon>Araceae</taxon>
        <taxon>Aroideae</taxon>
        <taxon>Colocasieae</taxon>
        <taxon>Colocasia</taxon>
    </lineage>
</organism>
<proteinExistence type="predicted"/>
<feature type="domain" description="DUF7731" evidence="2">
    <location>
        <begin position="46"/>
        <end position="131"/>
    </location>
</feature>
<name>A0A843X0Y2_COLES</name>
<evidence type="ECO:0000256" key="1">
    <source>
        <dbReference type="SAM" id="SignalP"/>
    </source>
</evidence>
<dbReference type="Proteomes" id="UP000652761">
    <property type="component" value="Unassembled WGS sequence"/>
</dbReference>
<feature type="chain" id="PRO_5032645764" description="DUF7731 domain-containing protein" evidence="1">
    <location>
        <begin position="23"/>
        <end position="167"/>
    </location>
</feature>
<evidence type="ECO:0000313" key="3">
    <source>
        <dbReference type="EMBL" id="MQM11591.1"/>
    </source>
</evidence>
<dbReference type="AlphaFoldDB" id="A0A843X0Y2"/>
<reference evidence="3" key="1">
    <citation type="submission" date="2017-07" db="EMBL/GenBank/DDBJ databases">
        <title>Taro Niue Genome Assembly and Annotation.</title>
        <authorList>
            <person name="Atibalentja N."/>
            <person name="Keating K."/>
            <person name="Fields C.J."/>
        </authorList>
    </citation>
    <scope>NUCLEOTIDE SEQUENCE</scope>
    <source>
        <strain evidence="3">Niue_2</strain>
        <tissue evidence="3">Leaf</tissue>
    </source>
</reference>
<evidence type="ECO:0000259" key="2">
    <source>
        <dbReference type="Pfam" id="PF24865"/>
    </source>
</evidence>
<dbReference type="InterPro" id="IPR056633">
    <property type="entry name" value="DUF7731"/>
</dbReference>
<evidence type="ECO:0000313" key="4">
    <source>
        <dbReference type="Proteomes" id="UP000652761"/>
    </source>
</evidence>
<dbReference type="PANTHER" id="PTHR34366:SF7">
    <property type="entry name" value="TRANSMEMBRANE PROTEIN"/>
    <property type="match status" value="1"/>
</dbReference>
<comment type="caution">
    <text evidence="3">The sequence shown here is derived from an EMBL/GenBank/DDBJ whole genome shotgun (WGS) entry which is preliminary data.</text>
</comment>
<dbReference type="EMBL" id="NMUH01005023">
    <property type="protein sequence ID" value="MQM11591.1"/>
    <property type="molecule type" value="Genomic_DNA"/>
</dbReference>
<keyword evidence="1" id="KW-0732">Signal</keyword>
<protein>
    <recommendedName>
        <fullName evidence="2">DUF7731 domain-containing protein</fullName>
    </recommendedName>
</protein>
<sequence length="167" mass="18117">MARSNIETLLVCFLLLLGYTTAQENGGSVIKKVTDPTGNINLAPFIQMRSAYECLQNTSDACPDKYQLKLAGWVNVTSPDTGSYCKSCAKQTAGFVLTCISLVKRDFKFVDGTTVRDINNTITQGCAHGFTGNVQRVSAARMTYASKTITLITSALVAWLLLCSSHM</sequence>
<dbReference type="Pfam" id="PF24865">
    <property type="entry name" value="DUF7731"/>
    <property type="match status" value="1"/>
</dbReference>
<accession>A0A843X0Y2</accession>
<gene>
    <name evidence="3" type="ORF">Taro_044495</name>
</gene>
<feature type="signal peptide" evidence="1">
    <location>
        <begin position="1"/>
        <end position="22"/>
    </location>
</feature>